<dbReference type="Proteomes" id="UP000824179">
    <property type="component" value="Unassembled WGS sequence"/>
</dbReference>
<evidence type="ECO:0000256" key="2">
    <source>
        <dbReference type="SAM" id="Phobius"/>
    </source>
</evidence>
<evidence type="ECO:0000313" key="4">
    <source>
        <dbReference type="Proteomes" id="UP000824179"/>
    </source>
</evidence>
<feature type="transmembrane region" description="Helical" evidence="2">
    <location>
        <begin position="6"/>
        <end position="27"/>
    </location>
</feature>
<protein>
    <submittedName>
        <fullName evidence="3">ABC transporter permease</fullName>
    </submittedName>
</protein>
<reference evidence="3" key="2">
    <citation type="journal article" date="2021" name="PeerJ">
        <title>Extensive microbial diversity within the chicken gut microbiome revealed by metagenomics and culture.</title>
        <authorList>
            <person name="Gilroy R."/>
            <person name="Ravi A."/>
            <person name="Getino M."/>
            <person name="Pursley I."/>
            <person name="Horton D.L."/>
            <person name="Alikhan N.F."/>
            <person name="Baker D."/>
            <person name="Gharbi K."/>
            <person name="Hall N."/>
            <person name="Watson M."/>
            <person name="Adriaenssens E.M."/>
            <person name="Foster-Nyarko E."/>
            <person name="Jarju S."/>
            <person name="Secka A."/>
            <person name="Antonio M."/>
            <person name="Oren A."/>
            <person name="Chaudhuri R.R."/>
            <person name="La Ragione R."/>
            <person name="Hildebrand F."/>
            <person name="Pallen M.J."/>
        </authorList>
    </citation>
    <scope>NUCLEOTIDE SEQUENCE</scope>
    <source>
        <strain evidence="3">ChiW25-3613</strain>
    </source>
</reference>
<keyword evidence="2" id="KW-1133">Transmembrane helix</keyword>
<evidence type="ECO:0000256" key="1">
    <source>
        <dbReference type="SAM" id="MobiDB-lite"/>
    </source>
</evidence>
<dbReference type="InterPro" id="IPR010540">
    <property type="entry name" value="CmpB_TMEM229"/>
</dbReference>
<proteinExistence type="predicted"/>
<name>A0A9D1DCA4_9FIRM</name>
<keyword evidence="2" id="KW-0472">Membrane</keyword>
<feature type="region of interest" description="Disordered" evidence="1">
    <location>
        <begin position="258"/>
        <end position="284"/>
    </location>
</feature>
<feature type="transmembrane region" description="Helical" evidence="2">
    <location>
        <begin position="148"/>
        <end position="170"/>
    </location>
</feature>
<feature type="transmembrane region" description="Helical" evidence="2">
    <location>
        <begin position="75"/>
        <end position="97"/>
    </location>
</feature>
<feature type="transmembrane region" description="Helical" evidence="2">
    <location>
        <begin position="39"/>
        <end position="63"/>
    </location>
</feature>
<organism evidence="3 4">
    <name type="scientific">Candidatus Coproplasma stercoripullorum</name>
    <dbReference type="NCBI Taxonomy" id="2840751"/>
    <lineage>
        <taxon>Bacteria</taxon>
        <taxon>Bacillati</taxon>
        <taxon>Bacillota</taxon>
        <taxon>Clostridia</taxon>
        <taxon>Eubacteriales</taxon>
        <taxon>Candidatus Coproplasma</taxon>
    </lineage>
</organism>
<gene>
    <name evidence="3" type="ORF">IAB90_07225</name>
</gene>
<dbReference type="Pfam" id="PF06541">
    <property type="entry name" value="ABC_trans_CmpB"/>
    <property type="match status" value="1"/>
</dbReference>
<dbReference type="AlphaFoldDB" id="A0A9D1DCA4"/>
<dbReference type="EMBL" id="DVHB01000129">
    <property type="protein sequence ID" value="HIR40154.1"/>
    <property type="molecule type" value="Genomic_DNA"/>
</dbReference>
<keyword evidence="2" id="KW-0812">Transmembrane</keyword>
<feature type="transmembrane region" description="Helical" evidence="2">
    <location>
        <begin position="117"/>
        <end position="142"/>
    </location>
</feature>
<accession>A0A9D1DCA4</accession>
<sequence length="284" mass="32272">MVGQILLELCFLFFVGSCLGWCAEVLFRRFFSAKKWINPGFLTGPYLPLYGFGLTFMYAVSFIPVDTGSVWADKLILIIIAGVLLTLLEYIAGLIFIKGMKIKLWDYSKQPGNIQGIICPLFSLIWTAAAAIYILFIHGYIISWVAWFVNHLGFAFFVGLFFGVFIVDLAHSLNLSVKIRKFAKENHIIVSFEKLKESVKDSIERGKERAAENLQKGRKMLDERRERSGRRHASFLFAFKGKSVQDMLADYLERFKKSKGRGESGAGDKDTEQFGDLRGDDKDE</sequence>
<reference evidence="3" key="1">
    <citation type="submission" date="2020-10" db="EMBL/GenBank/DDBJ databases">
        <authorList>
            <person name="Gilroy R."/>
        </authorList>
    </citation>
    <scope>NUCLEOTIDE SEQUENCE</scope>
    <source>
        <strain evidence="3">ChiW25-3613</strain>
    </source>
</reference>
<comment type="caution">
    <text evidence="3">The sequence shown here is derived from an EMBL/GenBank/DDBJ whole genome shotgun (WGS) entry which is preliminary data.</text>
</comment>
<evidence type="ECO:0000313" key="3">
    <source>
        <dbReference type="EMBL" id="HIR40154.1"/>
    </source>
</evidence>